<dbReference type="InterPro" id="IPR001841">
    <property type="entry name" value="Znf_RING"/>
</dbReference>
<sequence>MAAMDWDDLGDWITWGVLVFLFLATLLTALMFLAFLISHAITFFHFRRGRRSSNAGNKPPPPSIDELLESMAYKELPTAPDSCAICVAPYKSGDTCSVLPGCAHMFHKPCVASWLGKKNTCPLCRATVILPAAAAPRQQGNAADDMV</sequence>
<dbReference type="EMBL" id="OZ075121">
    <property type="protein sequence ID" value="CAL4904583.1"/>
    <property type="molecule type" value="Genomic_DNA"/>
</dbReference>
<evidence type="ECO:0000256" key="4">
    <source>
        <dbReference type="ARBA" id="ARBA00022771"/>
    </source>
</evidence>
<evidence type="ECO:0000256" key="9">
    <source>
        <dbReference type="SAM" id="Phobius"/>
    </source>
</evidence>
<name>A0ABC8W8H6_9POAL</name>
<evidence type="ECO:0000313" key="11">
    <source>
        <dbReference type="EMBL" id="CAL4904583.1"/>
    </source>
</evidence>
<evidence type="ECO:0000256" key="1">
    <source>
        <dbReference type="ARBA" id="ARBA00004370"/>
    </source>
</evidence>
<proteinExistence type="predicted"/>
<dbReference type="SMART" id="SM00184">
    <property type="entry name" value="RING"/>
    <property type="match status" value="1"/>
</dbReference>
<feature type="domain" description="RING-type" evidence="10">
    <location>
        <begin position="83"/>
        <end position="125"/>
    </location>
</feature>
<dbReference type="GO" id="GO:0016020">
    <property type="term" value="C:membrane"/>
    <property type="evidence" value="ECO:0007669"/>
    <property type="project" value="UniProtKB-SubCell"/>
</dbReference>
<evidence type="ECO:0000256" key="5">
    <source>
        <dbReference type="ARBA" id="ARBA00022833"/>
    </source>
</evidence>
<accession>A0ABC8W8H6</accession>
<reference evidence="11 12" key="2">
    <citation type="submission" date="2024-10" db="EMBL/GenBank/DDBJ databases">
        <authorList>
            <person name="Ryan C."/>
        </authorList>
    </citation>
    <scope>NUCLEOTIDE SEQUENCE [LARGE SCALE GENOMIC DNA]</scope>
</reference>
<keyword evidence="2 9" id="KW-0812">Transmembrane</keyword>
<gene>
    <name evidence="11" type="ORF">URODEC1_LOCUS11205</name>
</gene>
<dbReference type="PANTHER" id="PTHR46539:SF9">
    <property type="entry name" value="RING-H2 FINGER PROTEIN ATL56"/>
    <property type="match status" value="1"/>
</dbReference>
<keyword evidence="7 9" id="KW-0472">Membrane</keyword>
<reference evidence="12" key="1">
    <citation type="submission" date="2024-06" db="EMBL/GenBank/DDBJ databases">
        <authorList>
            <person name="Ryan C."/>
        </authorList>
    </citation>
    <scope>NUCLEOTIDE SEQUENCE [LARGE SCALE GENOMIC DNA]</scope>
</reference>
<keyword evidence="5" id="KW-0862">Zinc</keyword>
<evidence type="ECO:0000256" key="8">
    <source>
        <dbReference type="PROSITE-ProRule" id="PRU00175"/>
    </source>
</evidence>
<dbReference type="Gene3D" id="3.30.40.10">
    <property type="entry name" value="Zinc/RING finger domain, C3HC4 (zinc finger)"/>
    <property type="match status" value="1"/>
</dbReference>
<keyword evidence="3" id="KW-0479">Metal-binding</keyword>
<evidence type="ECO:0000313" key="12">
    <source>
        <dbReference type="Proteomes" id="UP001497457"/>
    </source>
</evidence>
<comment type="subcellular location">
    <subcellularLocation>
        <location evidence="1">Membrane</location>
    </subcellularLocation>
</comment>
<evidence type="ECO:0000256" key="2">
    <source>
        <dbReference type="ARBA" id="ARBA00022692"/>
    </source>
</evidence>
<evidence type="ECO:0000256" key="6">
    <source>
        <dbReference type="ARBA" id="ARBA00022989"/>
    </source>
</evidence>
<evidence type="ECO:0000259" key="10">
    <source>
        <dbReference type="PROSITE" id="PS50089"/>
    </source>
</evidence>
<evidence type="ECO:0000256" key="7">
    <source>
        <dbReference type="ARBA" id="ARBA00023136"/>
    </source>
</evidence>
<keyword evidence="12" id="KW-1185">Reference proteome</keyword>
<organism evidence="11 12">
    <name type="scientific">Urochloa decumbens</name>
    <dbReference type="NCBI Taxonomy" id="240449"/>
    <lineage>
        <taxon>Eukaryota</taxon>
        <taxon>Viridiplantae</taxon>
        <taxon>Streptophyta</taxon>
        <taxon>Embryophyta</taxon>
        <taxon>Tracheophyta</taxon>
        <taxon>Spermatophyta</taxon>
        <taxon>Magnoliopsida</taxon>
        <taxon>Liliopsida</taxon>
        <taxon>Poales</taxon>
        <taxon>Poaceae</taxon>
        <taxon>PACMAD clade</taxon>
        <taxon>Panicoideae</taxon>
        <taxon>Panicodae</taxon>
        <taxon>Paniceae</taxon>
        <taxon>Melinidinae</taxon>
        <taxon>Urochloa</taxon>
    </lineage>
</organism>
<feature type="transmembrane region" description="Helical" evidence="9">
    <location>
        <begin position="12"/>
        <end position="44"/>
    </location>
</feature>
<protein>
    <recommendedName>
        <fullName evidence="10">RING-type domain-containing protein</fullName>
    </recommendedName>
</protein>
<dbReference type="Proteomes" id="UP001497457">
    <property type="component" value="Chromosome 11b"/>
</dbReference>
<dbReference type="GO" id="GO:0008270">
    <property type="term" value="F:zinc ion binding"/>
    <property type="evidence" value="ECO:0007669"/>
    <property type="project" value="UniProtKB-KW"/>
</dbReference>
<evidence type="ECO:0000256" key="3">
    <source>
        <dbReference type="ARBA" id="ARBA00022723"/>
    </source>
</evidence>
<dbReference type="AlphaFoldDB" id="A0ABC8W8H6"/>
<dbReference type="PANTHER" id="PTHR46539">
    <property type="entry name" value="E3 UBIQUITIN-PROTEIN LIGASE ATL42"/>
    <property type="match status" value="1"/>
</dbReference>
<keyword evidence="6 9" id="KW-1133">Transmembrane helix</keyword>
<dbReference type="SUPFAM" id="SSF57850">
    <property type="entry name" value="RING/U-box"/>
    <property type="match status" value="1"/>
</dbReference>
<keyword evidence="4 8" id="KW-0863">Zinc-finger</keyword>
<dbReference type="PROSITE" id="PS50089">
    <property type="entry name" value="ZF_RING_2"/>
    <property type="match status" value="1"/>
</dbReference>
<dbReference type="InterPro" id="IPR013083">
    <property type="entry name" value="Znf_RING/FYVE/PHD"/>
</dbReference>
<dbReference type="Pfam" id="PF13639">
    <property type="entry name" value="zf-RING_2"/>
    <property type="match status" value="1"/>
</dbReference>